<name>A0A9Q5HSA4_SANBA</name>
<dbReference type="EMBL" id="LNZH02000211">
    <property type="protein sequence ID" value="OCB85088.1"/>
    <property type="molecule type" value="Genomic_DNA"/>
</dbReference>
<evidence type="ECO:0000256" key="1">
    <source>
        <dbReference type="SAM" id="MobiDB-lite"/>
    </source>
</evidence>
<dbReference type="OrthoDB" id="3270652at2759"/>
<feature type="compositionally biased region" description="Polar residues" evidence="1">
    <location>
        <begin position="37"/>
        <end position="48"/>
    </location>
</feature>
<feature type="compositionally biased region" description="Polar residues" evidence="1">
    <location>
        <begin position="157"/>
        <end position="184"/>
    </location>
</feature>
<evidence type="ECO:0000313" key="2">
    <source>
        <dbReference type="EMBL" id="OCB85088.1"/>
    </source>
</evidence>
<gene>
    <name evidence="2" type="ORF">A7U60_g7713</name>
</gene>
<comment type="caution">
    <text evidence="2">The sequence shown here is derived from an EMBL/GenBank/DDBJ whole genome shotgun (WGS) entry which is preliminary data.</text>
</comment>
<organism evidence="2 3">
    <name type="scientific">Sanghuangporus baumii</name>
    <name type="common">Phellinus baumii</name>
    <dbReference type="NCBI Taxonomy" id="108892"/>
    <lineage>
        <taxon>Eukaryota</taxon>
        <taxon>Fungi</taxon>
        <taxon>Dikarya</taxon>
        <taxon>Basidiomycota</taxon>
        <taxon>Agaricomycotina</taxon>
        <taxon>Agaricomycetes</taxon>
        <taxon>Hymenochaetales</taxon>
        <taxon>Hymenochaetaceae</taxon>
        <taxon>Sanghuangporus</taxon>
    </lineage>
</organism>
<feature type="compositionally biased region" description="Low complexity" evidence="1">
    <location>
        <begin position="140"/>
        <end position="151"/>
    </location>
</feature>
<sequence length="272" mass="28645">MEMTYAALAKSLGISLKPFSSTSTTSSSASSLPVPASAQTFPPETANVSLDKGGVQDPPSSSTKESKIGSGEETLEERSVKDNSTLEQGAAATTDMKETDNTDNSGTIEEAIESAKGQHPDATVAEEDPGSDADAEGISDSDIASSRPSSPNLAPAQESSQEENATKTAAVSQSTESASVSLGTENDPDKDAVNESEPSTARQPFPWEKMSDEQLHHAKVLVLDLLGWGVPPEYLLQRGVSHALLYTVFTDLRLRLPDAIFEDCVKLVSAQS</sequence>
<evidence type="ECO:0000313" key="3">
    <source>
        <dbReference type="Proteomes" id="UP000757232"/>
    </source>
</evidence>
<feature type="region of interest" description="Disordered" evidence="1">
    <location>
        <begin position="16"/>
        <end position="205"/>
    </location>
</feature>
<protein>
    <submittedName>
        <fullName evidence="2">Uncharacterized protein</fullName>
    </submittedName>
</protein>
<feature type="compositionally biased region" description="Acidic residues" evidence="1">
    <location>
        <begin position="124"/>
        <end position="139"/>
    </location>
</feature>
<reference evidence="2" key="1">
    <citation type="submission" date="2016-06" db="EMBL/GenBank/DDBJ databases">
        <title>Draft Genome sequence of the fungus Inonotus baumii.</title>
        <authorList>
            <person name="Zhu H."/>
            <person name="Lin W."/>
        </authorList>
    </citation>
    <scope>NUCLEOTIDE SEQUENCE</scope>
    <source>
        <strain evidence="2">821</strain>
    </source>
</reference>
<proteinExistence type="predicted"/>
<accession>A0A9Q5HSA4</accession>
<dbReference type="Proteomes" id="UP000757232">
    <property type="component" value="Unassembled WGS sequence"/>
</dbReference>
<dbReference type="AlphaFoldDB" id="A0A9Q5HSA4"/>
<keyword evidence="3" id="KW-1185">Reference proteome</keyword>
<feature type="compositionally biased region" description="Low complexity" evidence="1">
    <location>
        <begin position="20"/>
        <end position="31"/>
    </location>
</feature>